<name>A0A941F133_9ACTN</name>
<organism evidence="4 5">
    <name type="scientific">Actinospica durhamensis</name>
    <dbReference type="NCBI Taxonomy" id="1508375"/>
    <lineage>
        <taxon>Bacteria</taxon>
        <taxon>Bacillati</taxon>
        <taxon>Actinomycetota</taxon>
        <taxon>Actinomycetes</taxon>
        <taxon>Catenulisporales</taxon>
        <taxon>Actinospicaceae</taxon>
        <taxon>Actinospica</taxon>
    </lineage>
</organism>
<dbReference type="InterPro" id="IPR028098">
    <property type="entry name" value="Glyco_trans_4-like_N"/>
</dbReference>
<accession>A0A941F133</accession>
<dbReference type="Gene3D" id="3.40.50.2000">
    <property type="entry name" value="Glycogen Phosphorylase B"/>
    <property type="match status" value="2"/>
</dbReference>
<reference evidence="4" key="1">
    <citation type="submission" date="2021-04" db="EMBL/GenBank/DDBJ databases">
        <title>Genome based classification of Actinospica acidithermotolerans sp. nov., an actinobacterium isolated from an Indonesian hot spring.</title>
        <authorList>
            <person name="Kusuma A.B."/>
            <person name="Putra K.E."/>
            <person name="Nafisah S."/>
            <person name="Loh J."/>
            <person name="Nouioui I."/>
            <person name="Goodfellow M."/>
        </authorList>
    </citation>
    <scope>NUCLEOTIDE SEQUENCE</scope>
    <source>
        <strain evidence="4">CSCA 57</strain>
    </source>
</reference>
<dbReference type="PANTHER" id="PTHR12526:SF572">
    <property type="entry name" value="BLL5144 PROTEIN"/>
    <property type="match status" value="1"/>
</dbReference>
<evidence type="ECO:0000313" key="4">
    <source>
        <dbReference type="EMBL" id="MBR7838744.1"/>
    </source>
</evidence>
<evidence type="ECO:0000259" key="3">
    <source>
        <dbReference type="Pfam" id="PF13439"/>
    </source>
</evidence>
<dbReference type="AlphaFoldDB" id="A0A941F133"/>
<dbReference type="GO" id="GO:0016757">
    <property type="term" value="F:glycosyltransferase activity"/>
    <property type="evidence" value="ECO:0007669"/>
    <property type="project" value="UniProtKB-KW"/>
</dbReference>
<dbReference type="EMBL" id="JAGSOG010000324">
    <property type="protein sequence ID" value="MBR7838744.1"/>
    <property type="molecule type" value="Genomic_DNA"/>
</dbReference>
<dbReference type="SUPFAM" id="SSF53756">
    <property type="entry name" value="UDP-Glycosyltransferase/glycogen phosphorylase"/>
    <property type="match status" value="1"/>
</dbReference>
<comment type="caution">
    <text evidence="4">The sequence shown here is derived from an EMBL/GenBank/DDBJ whole genome shotgun (WGS) entry which is preliminary data.</text>
</comment>
<feature type="domain" description="Glycosyltransferase subfamily 4-like N-terminal" evidence="3">
    <location>
        <begin position="63"/>
        <end position="164"/>
    </location>
</feature>
<evidence type="ECO:0000313" key="5">
    <source>
        <dbReference type="Proteomes" id="UP000675781"/>
    </source>
</evidence>
<dbReference type="Proteomes" id="UP000675781">
    <property type="component" value="Unassembled WGS sequence"/>
</dbReference>
<protein>
    <submittedName>
        <fullName evidence="4">Glycosyltransferase</fullName>
        <ecNumber evidence="4">2.4.-.-</ecNumber>
    </submittedName>
</protein>
<keyword evidence="5" id="KW-1185">Reference proteome</keyword>
<dbReference type="PANTHER" id="PTHR12526">
    <property type="entry name" value="GLYCOSYLTRANSFERASE"/>
    <property type="match status" value="1"/>
</dbReference>
<keyword evidence="1 4" id="KW-0328">Glycosyltransferase</keyword>
<dbReference type="Pfam" id="PF13439">
    <property type="entry name" value="Glyco_transf_4"/>
    <property type="match status" value="1"/>
</dbReference>
<dbReference type="EC" id="2.4.-.-" evidence="4"/>
<sequence>MSVSYGFLSTYPPTQCGLATFNQALFQHLTDGLDRGGVVSVVDEVTGPVGAETVGHLMADSRLSMLAAAAVLNRYDVVIVQHEYGIYAGRDGDQVLDVLHRLRVPVIVVLHTVLGSPTPNQRLVLEQIVEAADAVVVMSKTAAARLFEKYVINAAKVAAITHGAPTPILQGAAPTRLPDLVSGAVSDVASALSAVTPHSAYSDEFAAFTARPSGPTILSWGLLGPGKGLEWAIEALADLRDLTPAPRYVIAGQTHPKVLEREGEAYRTSLMNRAVALGVDSMVRFDPGYRDTQSLQRLVRSADVVLLPYDSSEQATSGVLIEAVAAQRPVVATRFPHACELLANGSGLLVGHRDPAGIAAALRRVLTEPALAATMTAASARLAPDLAWPAVAAQYRDLAAGLLAARAGHAARIHVAAGFAA</sequence>
<keyword evidence="2 4" id="KW-0808">Transferase</keyword>
<proteinExistence type="predicted"/>
<gene>
    <name evidence="4" type="ORF">KDL01_36085</name>
</gene>
<evidence type="ECO:0000256" key="2">
    <source>
        <dbReference type="ARBA" id="ARBA00022679"/>
    </source>
</evidence>
<evidence type="ECO:0000256" key="1">
    <source>
        <dbReference type="ARBA" id="ARBA00022676"/>
    </source>
</evidence>
<dbReference type="Pfam" id="PF13692">
    <property type="entry name" value="Glyco_trans_1_4"/>
    <property type="match status" value="1"/>
</dbReference>